<reference evidence="2" key="1">
    <citation type="submission" date="2021-09" db="EMBL/GenBank/DDBJ databases">
        <title>A high-quality genome of the endoparasitic fungus Hirsutella rhossiliensis with a comparison of Hirsutella genomes reveals transposable elements contributing to genome size variation.</title>
        <authorList>
            <person name="Lin R."/>
            <person name="Jiao Y."/>
            <person name="Sun X."/>
            <person name="Ling J."/>
            <person name="Xie B."/>
            <person name="Cheng X."/>
        </authorList>
    </citation>
    <scope>NUCLEOTIDE SEQUENCE</scope>
    <source>
        <strain evidence="2">HR02</strain>
    </source>
</reference>
<accession>A0A9P8MXQ6</accession>
<protein>
    <recommendedName>
        <fullName evidence="4">Secreted protein</fullName>
    </recommendedName>
</protein>
<comment type="caution">
    <text evidence="2">The sequence shown here is derived from an EMBL/GenBank/DDBJ whole genome shotgun (WGS) entry which is preliminary data.</text>
</comment>
<dbReference type="GeneID" id="68354753"/>
<dbReference type="OrthoDB" id="4917178at2759"/>
<dbReference type="Proteomes" id="UP000824596">
    <property type="component" value="Unassembled WGS sequence"/>
</dbReference>
<evidence type="ECO:0008006" key="4">
    <source>
        <dbReference type="Google" id="ProtNLM"/>
    </source>
</evidence>
<keyword evidence="1" id="KW-0732">Signal</keyword>
<dbReference type="RefSeq" id="XP_044720627.1">
    <property type="nucleotide sequence ID" value="XM_044864095.1"/>
</dbReference>
<organism evidence="2 3">
    <name type="scientific">Hirsutella rhossiliensis</name>
    <dbReference type="NCBI Taxonomy" id="111463"/>
    <lineage>
        <taxon>Eukaryota</taxon>
        <taxon>Fungi</taxon>
        <taxon>Dikarya</taxon>
        <taxon>Ascomycota</taxon>
        <taxon>Pezizomycotina</taxon>
        <taxon>Sordariomycetes</taxon>
        <taxon>Hypocreomycetidae</taxon>
        <taxon>Hypocreales</taxon>
        <taxon>Ophiocordycipitaceae</taxon>
        <taxon>Hirsutella</taxon>
    </lineage>
</organism>
<evidence type="ECO:0000256" key="1">
    <source>
        <dbReference type="SAM" id="SignalP"/>
    </source>
</evidence>
<name>A0A9P8MXQ6_9HYPO</name>
<evidence type="ECO:0000313" key="3">
    <source>
        <dbReference type="Proteomes" id="UP000824596"/>
    </source>
</evidence>
<sequence length="233" mass="25533">MSPFSLVGNLTAVLAALAIGSRHASASLDVQAPDGGDVAPEVAQMDMEQPASSSLLRYGHCYSIQTTSGQVLGHQPSAWNYLRFGTGTKTAHFKVCQNVGHCTAPNTHHQTLPNRSRFWLFDVGGNRYSPNGHLVAANSPPFGSNRNTYPAGGAYRYYINFWGDNDCADSDTRLLGRCPIKLRVDNLRDDQGLTIVDRYLRTAPSKDKYITVTFHEARCPQKQDVSDVSDAEL</sequence>
<evidence type="ECO:0000313" key="2">
    <source>
        <dbReference type="EMBL" id="KAH0963114.1"/>
    </source>
</evidence>
<gene>
    <name evidence="2" type="ORF">HRG_05624</name>
</gene>
<proteinExistence type="predicted"/>
<feature type="signal peptide" evidence="1">
    <location>
        <begin position="1"/>
        <end position="26"/>
    </location>
</feature>
<dbReference type="AlphaFoldDB" id="A0A9P8MXQ6"/>
<keyword evidence="3" id="KW-1185">Reference proteome</keyword>
<feature type="chain" id="PRO_5040334419" description="Secreted protein" evidence="1">
    <location>
        <begin position="27"/>
        <end position="233"/>
    </location>
</feature>
<dbReference type="EMBL" id="JAIZPD010000005">
    <property type="protein sequence ID" value="KAH0963114.1"/>
    <property type="molecule type" value="Genomic_DNA"/>
</dbReference>